<dbReference type="PANTHER" id="PTHR36569:SF5">
    <property type="entry name" value="CONIDIATION-SPECIFIC PROTEIN 10 (EUROFUNG)"/>
    <property type="match status" value="1"/>
</dbReference>
<evidence type="ECO:0000313" key="3">
    <source>
        <dbReference type="Proteomes" id="UP000433309"/>
    </source>
</evidence>
<feature type="compositionally biased region" description="Basic and acidic residues" evidence="1">
    <location>
        <begin position="47"/>
        <end position="58"/>
    </location>
</feature>
<feature type="compositionally biased region" description="Polar residues" evidence="1">
    <location>
        <begin position="1"/>
        <end position="13"/>
    </location>
</feature>
<sequence>MASNTSNANNSQGKPKGTAKRGFAAMDEATQRAIASKGGQAAHQKGTAHEFDSEEARRAGQKGGEAVSRDREHMAAIGRKGGESRQSAARANAEKNRAAASAGSEQSSKGGNKQ</sequence>
<evidence type="ECO:0008006" key="4">
    <source>
        <dbReference type="Google" id="ProtNLM"/>
    </source>
</evidence>
<name>A0A6I2L481_9BURK</name>
<evidence type="ECO:0000256" key="1">
    <source>
        <dbReference type="SAM" id="MobiDB-lite"/>
    </source>
</evidence>
<feature type="region of interest" description="Disordered" evidence="1">
    <location>
        <begin position="1"/>
        <end position="114"/>
    </location>
</feature>
<dbReference type="InterPro" id="IPR019626">
    <property type="entry name" value="Stress-induced_KGG_rpt"/>
</dbReference>
<reference evidence="2 3" key="1">
    <citation type="submission" date="2019-11" db="EMBL/GenBank/DDBJ databases">
        <title>Novel species isolated from a subtropical stream in China.</title>
        <authorList>
            <person name="Lu H."/>
        </authorList>
    </citation>
    <scope>NUCLEOTIDE SEQUENCE [LARGE SCALE GENOMIC DNA]</scope>
    <source>
        <strain evidence="2 3">FT80W</strain>
    </source>
</reference>
<comment type="caution">
    <text evidence="2">The sequence shown here is derived from an EMBL/GenBank/DDBJ whole genome shotgun (WGS) entry which is preliminary data.</text>
</comment>
<organism evidence="2 3">
    <name type="scientific">Duganella guangzhouensis</name>
    <dbReference type="NCBI Taxonomy" id="2666084"/>
    <lineage>
        <taxon>Bacteria</taxon>
        <taxon>Pseudomonadati</taxon>
        <taxon>Pseudomonadota</taxon>
        <taxon>Betaproteobacteria</taxon>
        <taxon>Burkholderiales</taxon>
        <taxon>Oxalobacteraceae</taxon>
        <taxon>Telluria group</taxon>
        <taxon>Duganella</taxon>
    </lineage>
</organism>
<dbReference type="Proteomes" id="UP000433309">
    <property type="component" value="Unassembled WGS sequence"/>
</dbReference>
<dbReference type="EMBL" id="WKJK01000013">
    <property type="protein sequence ID" value="MRW92948.1"/>
    <property type="molecule type" value="Genomic_DNA"/>
</dbReference>
<dbReference type="AlphaFoldDB" id="A0A6I2L481"/>
<proteinExistence type="predicted"/>
<protein>
    <recommendedName>
        <fullName evidence="4">Stress-induced protein</fullName>
    </recommendedName>
</protein>
<evidence type="ECO:0000313" key="2">
    <source>
        <dbReference type="EMBL" id="MRW92948.1"/>
    </source>
</evidence>
<dbReference type="RefSeq" id="WP_154380848.1">
    <property type="nucleotide sequence ID" value="NZ_WKJK01000013.1"/>
</dbReference>
<dbReference type="Pfam" id="PF10685">
    <property type="entry name" value="KGG"/>
    <property type="match status" value="2"/>
</dbReference>
<gene>
    <name evidence="2" type="ORF">GJ699_23395</name>
</gene>
<feature type="compositionally biased region" description="Polar residues" evidence="1">
    <location>
        <begin position="103"/>
        <end position="114"/>
    </location>
</feature>
<keyword evidence="3" id="KW-1185">Reference proteome</keyword>
<accession>A0A6I2L481</accession>
<dbReference type="PANTHER" id="PTHR36569">
    <property type="match status" value="1"/>
</dbReference>
<dbReference type="InterPro" id="IPR052590">
    <property type="entry name" value="Stress/Virulence-Domain"/>
</dbReference>